<proteinExistence type="predicted"/>
<dbReference type="PANTHER" id="PTHR31902">
    <property type="entry name" value="ACTIN PATCHES DISTAL PROTEIN 1"/>
    <property type="match status" value="1"/>
</dbReference>
<reference evidence="1" key="2">
    <citation type="submission" date="2020-09" db="EMBL/GenBank/DDBJ databases">
        <authorList>
            <person name="Sun Q."/>
            <person name="Zhou Y."/>
        </authorList>
    </citation>
    <scope>NUCLEOTIDE SEQUENCE</scope>
    <source>
        <strain evidence="1">CGMCC 1.16067</strain>
    </source>
</reference>
<sequence>MSGPVPRESASRCALQAQLRGDPMAGTAPPASRLLLVEQAGPWGPRGLTESRADADLARQVDELAAAGGARMQAIREPARHAGRAKGHRVALADTRDGQQVTWWWRVDDLAELLEQLARRSPDAPADLVAPDDAVEDRDPVYLVCTHGKHDACCALRGRPVATALAEVRPGRVWETTHVGGDRFAANLLVLPYGEMYGRVLPFAASDFVDRIEAGDVVPGLMRGRAGLPPVAQAALVFAHERLAETRRDAFAVTGIEKLEDGTTTVGLQSAHGPVTAVMATEISEPNKLTCRGPQGVRARVYRGVTLR</sequence>
<accession>A0A917BQ81</accession>
<reference evidence="1" key="1">
    <citation type="journal article" date="2014" name="Int. J. Syst. Evol. Microbiol.">
        <title>Complete genome sequence of Corynebacterium casei LMG S-19264T (=DSM 44701T), isolated from a smear-ripened cheese.</title>
        <authorList>
            <consortium name="US DOE Joint Genome Institute (JGI-PGF)"/>
            <person name="Walter F."/>
            <person name="Albersmeier A."/>
            <person name="Kalinowski J."/>
            <person name="Ruckert C."/>
        </authorList>
    </citation>
    <scope>NUCLEOTIDE SEQUENCE</scope>
    <source>
        <strain evidence="1">CGMCC 1.16067</strain>
    </source>
</reference>
<dbReference type="AlphaFoldDB" id="A0A917BQ81"/>
<dbReference type="Pfam" id="PF06999">
    <property type="entry name" value="Suc_Fer-like"/>
    <property type="match status" value="1"/>
</dbReference>
<protein>
    <recommendedName>
        <fullName evidence="3">Sucrase ferredoxin</fullName>
    </recommendedName>
</protein>
<dbReference type="RefSeq" id="WP_188780565.1">
    <property type="nucleotide sequence ID" value="NZ_BMKQ01000001.1"/>
</dbReference>
<organism evidence="1 2">
    <name type="scientific">Marmoricola endophyticus</name>
    <dbReference type="NCBI Taxonomy" id="2040280"/>
    <lineage>
        <taxon>Bacteria</taxon>
        <taxon>Bacillati</taxon>
        <taxon>Actinomycetota</taxon>
        <taxon>Actinomycetes</taxon>
        <taxon>Propionibacteriales</taxon>
        <taxon>Nocardioidaceae</taxon>
        <taxon>Marmoricola</taxon>
    </lineage>
</organism>
<keyword evidence="2" id="KW-1185">Reference proteome</keyword>
<dbReference type="CDD" id="cd03062">
    <property type="entry name" value="TRX_Fd_Sucrase"/>
    <property type="match status" value="1"/>
</dbReference>
<dbReference type="SUPFAM" id="SSF52833">
    <property type="entry name" value="Thioredoxin-like"/>
    <property type="match status" value="1"/>
</dbReference>
<dbReference type="PANTHER" id="PTHR31902:SF22">
    <property type="entry name" value="SLL1203 PROTEIN"/>
    <property type="match status" value="1"/>
</dbReference>
<evidence type="ECO:0000313" key="2">
    <source>
        <dbReference type="Proteomes" id="UP000649179"/>
    </source>
</evidence>
<dbReference type="Proteomes" id="UP000649179">
    <property type="component" value="Unassembled WGS sequence"/>
</dbReference>
<evidence type="ECO:0008006" key="3">
    <source>
        <dbReference type="Google" id="ProtNLM"/>
    </source>
</evidence>
<gene>
    <name evidence="1" type="ORF">GCM10011519_30740</name>
</gene>
<dbReference type="EMBL" id="BMKQ01000001">
    <property type="protein sequence ID" value="GGF54678.1"/>
    <property type="molecule type" value="Genomic_DNA"/>
</dbReference>
<evidence type="ECO:0000313" key="1">
    <source>
        <dbReference type="EMBL" id="GGF54678.1"/>
    </source>
</evidence>
<name>A0A917BQ81_9ACTN</name>
<comment type="caution">
    <text evidence="1">The sequence shown here is derived from an EMBL/GenBank/DDBJ whole genome shotgun (WGS) entry which is preliminary data.</text>
</comment>
<dbReference type="InterPro" id="IPR036249">
    <property type="entry name" value="Thioredoxin-like_sf"/>
</dbReference>
<dbReference type="InterPro" id="IPR009737">
    <property type="entry name" value="Aim32/Apd1-like"/>
</dbReference>